<evidence type="ECO:0000313" key="2">
    <source>
        <dbReference type="EMBL" id="HIU57220.1"/>
    </source>
</evidence>
<evidence type="ECO:0000259" key="1">
    <source>
        <dbReference type="SMART" id="SM00481"/>
    </source>
</evidence>
<dbReference type="InterPro" id="IPR050243">
    <property type="entry name" value="PHP_phosphatase"/>
</dbReference>
<feature type="domain" description="Polymerase/histidinol phosphatase N-terminal" evidence="1">
    <location>
        <begin position="5"/>
        <end position="79"/>
    </location>
</feature>
<dbReference type="Pfam" id="PF02811">
    <property type="entry name" value="PHP"/>
    <property type="match status" value="1"/>
</dbReference>
<organism evidence="2 3">
    <name type="scientific">Candidatus Ornithomonoglobus merdipullorum</name>
    <dbReference type="NCBI Taxonomy" id="2840895"/>
    <lineage>
        <taxon>Bacteria</taxon>
        <taxon>Bacillati</taxon>
        <taxon>Bacillota</taxon>
        <taxon>Clostridia</taxon>
        <taxon>Candidatus Ornithomonoglobus</taxon>
    </lineage>
</organism>
<dbReference type="CDD" id="cd07437">
    <property type="entry name" value="PHP_HisPPase_Ycdx_like"/>
    <property type="match status" value="1"/>
</dbReference>
<comment type="caution">
    <text evidence="2">The sequence shown here is derived from an EMBL/GenBank/DDBJ whole genome shotgun (WGS) entry which is preliminary data.</text>
</comment>
<dbReference type="Proteomes" id="UP000824109">
    <property type="component" value="Unassembled WGS sequence"/>
</dbReference>
<sequence>MRIRFDTHTHTIASTHAYSTVSENASFAAKTGMEGIAVTDHAPAMPDAPHEWHFRNLKNLPTELFGQKLLVGAELNILDLNGNVDLEDWLLDKLDVVNASIHRQAYRDCGVKDHTAAYEAAVKNPRIDIICHSGTPDFKYDYEYIIKLAGEYNKLIEINNHTFFVRSSSVPNCKRIAELCKKHGTGIVVSSDAHFYMDIGNYSKALEMLYEIDFPEELVMNRTYESFREFMEGARGKKLGSGRLEMC</sequence>
<dbReference type="GO" id="GO:0005829">
    <property type="term" value="C:cytosol"/>
    <property type="evidence" value="ECO:0007669"/>
    <property type="project" value="TreeGrafter"/>
</dbReference>
<dbReference type="EMBL" id="DVNB01000054">
    <property type="protein sequence ID" value="HIU57220.1"/>
    <property type="molecule type" value="Genomic_DNA"/>
</dbReference>
<proteinExistence type="predicted"/>
<protein>
    <submittedName>
        <fullName evidence="2">Phosphatase</fullName>
    </submittedName>
</protein>
<dbReference type="PANTHER" id="PTHR36928">
    <property type="entry name" value="PHOSPHATASE YCDX-RELATED"/>
    <property type="match status" value="1"/>
</dbReference>
<name>A0A9D1MBB5_9FIRM</name>
<dbReference type="Gene3D" id="3.20.20.140">
    <property type="entry name" value="Metal-dependent hydrolases"/>
    <property type="match status" value="1"/>
</dbReference>
<dbReference type="SUPFAM" id="SSF89550">
    <property type="entry name" value="PHP domain-like"/>
    <property type="match status" value="1"/>
</dbReference>
<dbReference type="AlphaFoldDB" id="A0A9D1MBB5"/>
<dbReference type="GO" id="GO:0042578">
    <property type="term" value="F:phosphoric ester hydrolase activity"/>
    <property type="evidence" value="ECO:0007669"/>
    <property type="project" value="TreeGrafter"/>
</dbReference>
<dbReference type="GO" id="GO:0008270">
    <property type="term" value="F:zinc ion binding"/>
    <property type="evidence" value="ECO:0007669"/>
    <property type="project" value="TreeGrafter"/>
</dbReference>
<reference evidence="2" key="2">
    <citation type="journal article" date="2021" name="PeerJ">
        <title>Extensive microbial diversity within the chicken gut microbiome revealed by metagenomics and culture.</title>
        <authorList>
            <person name="Gilroy R."/>
            <person name="Ravi A."/>
            <person name="Getino M."/>
            <person name="Pursley I."/>
            <person name="Horton D.L."/>
            <person name="Alikhan N.F."/>
            <person name="Baker D."/>
            <person name="Gharbi K."/>
            <person name="Hall N."/>
            <person name="Watson M."/>
            <person name="Adriaenssens E.M."/>
            <person name="Foster-Nyarko E."/>
            <person name="Jarju S."/>
            <person name="Secka A."/>
            <person name="Antonio M."/>
            <person name="Oren A."/>
            <person name="Chaudhuri R.R."/>
            <person name="La Ragione R."/>
            <person name="Hildebrand F."/>
            <person name="Pallen M.J."/>
        </authorList>
    </citation>
    <scope>NUCLEOTIDE SEQUENCE</scope>
    <source>
        <strain evidence="2">USAMLcec3-3695</strain>
    </source>
</reference>
<dbReference type="SMART" id="SM00481">
    <property type="entry name" value="POLIIIAc"/>
    <property type="match status" value="1"/>
</dbReference>
<reference evidence="2" key="1">
    <citation type="submission" date="2020-10" db="EMBL/GenBank/DDBJ databases">
        <authorList>
            <person name="Gilroy R."/>
        </authorList>
    </citation>
    <scope>NUCLEOTIDE SEQUENCE</scope>
    <source>
        <strain evidence="2">USAMLcec3-3695</strain>
    </source>
</reference>
<dbReference type="NCBIfam" id="NF006702">
    <property type="entry name" value="PRK09248.1"/>
    <property type="match status" value="1"/>
</dbReference>
<dbReference type="InterPro" id="IPR003141">
    <property type="entry name" value="Pol/His_phosphatase_N"/>
</dbReference>
<gene>
    <name evidence="2" type="ORF">IAA61_05340</name>
</gene>
<dbReference type="InterPro" id="IPR004013">
    <property type="entry name" value="PHP_dom"/>
</dbReference>
<dbReference type="InterPro" id="IPR016195">
    <property type="entry name" value="Pol/histidinol_Pase-like"/>
</dbReference>
<dbReference type="PANTHER" id="PTHR36928:SF1">
    <property type="entry name" value="PHOSPHATASE YCDX-RELATED"/>
    <property type="match status" value="1"/>
</dbReference>
<accession>A0A9D1MBB5</accession>
<evidence type="ECO:0000313" key="3">
    <source>
        <dbReference type="Proteomes" id="UP000824109"/>
    </source>
</evidence>